<name>A0ABU9NVT5_9FLAO</name>
<keyword evidence="4" id="KW-0479">Metal-binding</keyword>
<comment type="caution">
    <text evidence="10">The sequence shown here is derived from an EMBL/GenBank/DDBJ whole genome shotgun (WGS) entry which is preliminary data.</text>
</comment>
<evidence type="ECO:0000256" key="2">
    <source>
        <dbReference type="ARBA" id="ARBA00004613"/>
    </source>
</evidence>
<feature type="domain" description="Right handed beta helix" evidence="9">
    <location>
        <begin position="108"/>
        <end position="280"/>
    </location>
</feature>
<dbReference type="InterPro" id="IPR039448">
    <property type="entry name" value="Beta_helix"/>
</dbReference>
<accession>A0ABU9NVT5</accession>
<evidence type="ECO:0000256" key="7">
    <source>
        <dbReference type="ARBA" id="ARBA00023239"/>
    </source>
</evidence>
<dbReference type="Pfam" id="PF13229">
    <property type="entry name" value="Beta_helix"/>
    <property type="match status" value="1"/>
</dbReference>
<dbReference type="PANTHER" id="PTHR40088">
    <property type="entry name" value="PECTATE LYASE (EUROFUNG)"/>
    <property type="match status" value="1"/>
</dbReference>
<comment type="similarity">
    <text evidence="8">Belongs to the polysaccharide lyase 9 family.</text>
</comment>
<dbReference type="PROSITE" id="PS51257">
    <property type="entry name" value="PROKAR_LIPOPROTEIN"/>
    <property type="match status" value="1"/>
</dbReference>
<proteinExistence type="inferred from homology"/>
<dbReference type="Proteomes" id="UP001468798">
    <property type="component" value="Unassembled WGS sequence"/>
</dbReference>
<dbReference type="PANTHER" id="PTHR40088:SF1">
    <property type="entry name" value="PECTATE LYASE PEL9"/>
    <property type="match status" value="1"/>
</dbReference>
<protein>
    <submittedName>
        <fullName evidence="10">Right-handed parallel beta-helix repeat-containing protein</fullName>
    </submittedName>
</protein>
<evidence type="ECO:0000313" key="11">
    <source>
        <dbReference type="Proteomes" id="UP001468798"/>
    </source>
</evidence>
<evidence type="ECO:0000256" key="3">
    <source>
        <dbReference type="ARBA" id="ARBA00022525"/>
    </source>
</evidence>
<dbReference type="Gene3D" id="2.160.20.10">
    <property type="entry name" value="Single-stranded right-handed beta-helix, Pectin lyase-like"/>
    <property type="match status" value="1"/>
</dbReference>
<evidence type="ECO:0000256" key="8">
    <source>
        <dbReference type="ARBA" id="ARBA00038263"/>
    </source>
</evidence>
<evidence type="ECO:0000259" key="9">
    <source>
        <dbReference type="Pfam" id="PF13229"/>
    </source>
</evidence>
<keyword evidence="6" id="KW-0106">Calcium</keyword>
<gene>
    <name evidence="10" type="ORF">WFZ86_18325</name>
</gene>
<dbReference type="SMART" id="SM00710">
    <property type="entry name" value="PbH1"/>
    <property type="match status" value="4"/>
</dbReference>
<dbReference type="EMBL" id="JBCGDP010000026">
    <property type="protein sequence ID" value="MEM0578467.1"/>
    <property type="molecule type" value="Genomic_DNA"/>
</dbReference>
<dbReference type="InterPro" id="IPR052052">
    <property type="entry name" value="Polysaccharide_Lyase_9"/>
</dbReference>
<comment type="cofactor">
    <cofactor evidence="1">
        <name>Ca(2+)</name>
        <dbReference type="ChEBI" id="CHEBI:29108"/>
    </cofactor>
</comment>
<keyword evidence="5" id="KW-0732">Signal</keyword>
<dbReference type="RefSeq" id="WP_342693282.1">
    <property type="nucleotide sequence ID" value="NZ_JBCGDP010000026.1"/>
</dbReference>
<dbReference type="InterPro" id="IPR011050">
    <property type="entry name" value="Pectin_lyase_fold/virulence"/>
</dbReference>
<reference evidence="10 11" key="1">
    <citation type="submission" date="2024-03" db="EMBL/GenBank/DDBJ databases">
        <title>Two novel species of the genus Flavobacterium exhibiting potentially degradation of complex polysaccharides.</title>
        <authorList>
            <person name="Lian X."/>
        </authorList>
    </citation>
    <scope>NUCLEOTIDE SEQUENCE [LARGE SCALE GENOMIC DNA]</scope>
    <source>
        <strain evidence="10 11">N6</strain>
    </source>
</reference>
<evidence type="ECO:0000313" key="10">
    <source>
        <dbReference type="EMBL" id="MEM0578467.1"/>
    </source>
</evidence>
<dbReference type="SUPFAM" id="SSF51126">
    <property type="entry name" value="Pectin lyase-like"/>
    <property type="match status" value="1"/>
</dbReference>
<evidence type="ECO:0000256" key="4">
    <source>
        <dbReference type="ARBA" id="ARBA00022723"/>
    </source>
</evidence>
<evidence type="ECO:0000256" key="1">
    <source>
        <dbReference type="ARBA" id="ARBA00001913"/>
    </source>
</evidence>
<dbReference type="InterPro" id="IPR012334">
    <property type="entry name" value="Pectin_lyas_fold"/>
</dbReference>
<keyword evidence="3" id="KW-0964">Secreted</keyword>
<sequence>MKHLKIATLALLSMLLGSCEKDVLETSGNEELLVTSESSLSQKNSTVTTLAALKSAVSSAVAGDVITISGTIKLDGTLTLSKNGTSSSKITFQGGVIDCSGVPGTGRGVALTGSYWIVRDMTIKNAPDNGLILQNGGFNTVSNVKTLTNKDTGLQIANGSHDNLITGCYSANNNDTANGGENADGFACKQTGGKNNKFEGCTAESNSDDGWDLYEQPYTVIINKCIAKTNGKGANGDGNGFKLGSAGQKIPHTVTNCTATNNKKNGYDGNGNTGKITITGSGGSGNGQSLFSRIF</sequence>
<keyword evidence="7" id="KW-0456">Lyase</keyword>
<dbReference type="InterPro" id="IPR006626">
    <property type="entry name" value="PbH1"/>
</dbReference>
<keyword evidence="11" id="KW-1185">Reference proteome</keyword>
<organism evidence="10 11">
    <name type="scientific">Flavobacterium polysaccharolyticum</name>
    <dbReference type="NCBI Taxonomy" id="3133148"/>
    <lineage>
        <taxon>Bacteria</taxon>
        <taxon>Pseudomonadati</taxon>
        <taxon>Bacteroidota</taxon>
        <taxon>Flavobacteriia</taxon>
        <taxon>Flavobacteriales</taxon>
        <taxon>Flavobacteriaceae</taxon>
        <taxon>Flavobacterium</taxon>
    </lineage>
</organism>
<comment type="subcellular location">
    <subcellularLocation>
        <location evidence="2">Secreted</location>
    </subcellularLocation>
</comment>
<evidence type="ECO:0000256" key="5">
    <source>
        <dbReference type="ARBA" id="ARBA00022729"/>
    </source>
</evidence>
<evidence type="ECO:0000256" key="6">
    <source>
        <dbReference type="ARBA" id="ARBA00022837"/>
    </source>
</evidence>